<dbReference type="Gene3D" id="1.10.510.10">
    <property type="entry name" value="Transferase(Phosphotransferase) domain 1"/>
    <property type="match status" value="1"/>
</dbReference>
<dbReference type="OrthoDB" id="1856421at2759"/>
<dbReference type="InterPro" id="IPR017441">
    <property type="entry name" value="Protein_kinase_ATP_BS"/>
</dbReference>
<evidence type="ECO:0000256" key="17">
    <source>
        <dbReference type="ARBA" id="ARBA00023180"/>
    </source>
</evidence>
<feature type="transmembrane region" description="Helical" evidence="19">
    <location>
        <begin position="298"/>
        <end position="322"/>
    </location>
</feature>
<evidence type="ECO:0000256" key="7">
    <source>
        <dbReference type="ARBA" id="ARBA00022679"/>
    </source>
</evidence>
<dbReference type="InterPro" id="IPR050528">
    <property type="entry name" value="L-type_Lectin-RKs"/>
</dbReference>
<evidence type="ECO:0000256" key="9">
    <source>
        <dbReference type="ARBA" id="ARBA00022729"/>
    </source>
</evidence>
<evidence type="ECO:0000256" key="3">
    <source>
        <dbReference type="ARBA" id="ARBA00010217"/>
    </source>
</evidence>
<keyword evidence="9 20" id="KW-0732">Signal</keyword>
<evidence type="ECO:0000256" key="18">
    <source>
        <dbReference type="PROSITE-ProRule" id="PRU10141"/>
    </source>
</evidence>
<keyword evidence="6" id="KW-0723">Serine/threonine-protein kinase</keyword>
<name>A0A161XXI0_DAUCS</name>
<dbReference type="GO" id="GO:0005524">
    <property type="term" value="F:ATP binding"/>
    <property type="evidence" value="ECO:0007669"/>
    <property type="project" value="UniProtKB-UniRule"/>
</dbReference>
<evidence type="ECO:0000259" key="21">
    <source>
        <dbReference type="PROSITE" id="PS50011"/>
    </source>
</evidence>
<protein>
    <recommendedName>
        <fullName evidence="4">non-specific serine/threonine protein kinase</fullName>
        <ecNumber evidence="4">2.7.11.1</ecNumber>
    </recommendedName>
</protein>
<dbReference type="PROSITE" id="PS50011">
    <property type="entry name" value="PROTEIN_KINASE_DOM"/>
    <property type="match status" value="1"/>
</dbReference>
<evidence type="ECO:0000256" key="12">
    <source>
        <dbReference type="ARBA" id="ARBA00022777"/>
    </source>
</evidence>
<dbReference type="InterPro" id="IPR008271">
    <property type="entry name" value="Ser/Thr_kinase_AS"/>
</dbReference>
<evidence type="ECO:0000256" key="13">
    <source>
        <dbReference type="ARBA" id="ARBA00022840"/>
    </source>
</evidence>
<evidence type="ECO:0000256" key="14">
    <source>
        <dbReference type="ARBA" id="ARBA00022989"/>
    </source>
</evidence>
<dbReference type="GO" id="GO:0005886">
    <property type="term" value="C:plasma membrane"/>
    <property type="evidence" value="ECO:0007669"/>
    <property type="project" value="UniProtKB-SubCell"/>
</dbReference>
<dbReference type="Pfam" id="PF00139">
    <property type="entry name" value="Lectin_legB"/>
    <property type="match status" value="1"/>
</dbReference>
<dbReference type="PANTHER" id="PTHR27007">
    <property type="match status" value="1"/>
</dbReference>
<keyword evidence="13 18" id="KW-0067">ATP-binding</keyword>
<dbReference type="InterPro" id="IPR000719">
    <property type="entry name" value="Prot_kinase_dom"/>
</dbReference>
<comment type="similarity">
    <text evidence="2">In the N-terminal section; belongs to the leguminous lectin family.</text>
</comment>
<dbReference type="OMA" id="ATMVGCL"/>
<dbReference type="Gramene" id="KZN01337">
    <property type="protein sequence ID" value="KZN01337"/>
    <property type="gene ID" value="DCAR_010091"/>
</dbReference>
<feature type="signal peptide" evidence="20">
    <location>
        <begin position="1"/>
        <end position="22"/>
    </location>
</feature>
<feature type="chain" id="PRO_5007829348" description="non-specific serine/threonine protein kinase" evidence="20">
    <location>
        <begin position="23"/>
        <end position="686"/>
    </location>
</feature>
<evidence type="ECO:0000313" key="23">
    <source>
        <dbReference type="EMBL" id="WOG92135.1"/>
    </source>
</evidence>
<dbReference type="InterPro" id="IPR001220">
    <property type="entry name" value="Legume_lectin_dom"/>
</dbReference>
<dbReference type="InterPro" id="IPR013320">
    <property type="entry name" value="ConA-like_dom_sf"/>
</dbReference>
<dbReference type="SUPFAM" id="SSF56112">
    <property type="entry name" value="Protein kinase-like (PK-like)"/>
    <property type="match status" value="1"/>
</dbReference>
<dbReference type="EC" id="2.7.11.1" evidence="4"/>
<keyword evidence="10" id="KW-0430">Lectin</keyword>
<evidence type="ECO:0000313" key="22">
    <source>
        <dbReference type="EMBL" id="KZN01337.1"/>
    </source>
</evidence>
<feature type="domain" description="Protein kinase" evidence="21">
    <location>
        <begin position="363"/>
        <end position="643"/>
    </location>
</feature>
<dbReference type="CDD" id="cd06899">
    <property type="entry name" value="lectin_legume_LecRK_Arcelin_ConA"/>
    <property type="match status" value="1"/>
</dbReference>
<keyword evidence="16" id="KW-0675">Receptor</keyword>
<dbReference type="GO" id="GO:0004674">
    <property type="term" value="F:protein serine/threonine kinase activity"/>
    <property type="evidence" value="ECO:0007669"/>
    <property type="project" value="UniProtKB-KW"/>
</dbReference>
<reference evidence="22" key="1">
    <citation type="journal article" date="2016" name="Nat. Genet.">
        <title>A high-quality carrot genome assembly provides new insights into carotenoid accumulation and asterid genome evolution.</title>
        <authorList>
            <person name="Iorizzo M."/>
            <person name="Ellison S."/>
            <person name="Senalik D."/>
            <person name="Zeng P."/>
            <person name="Satapoomin P."/>
            <person name="Huang J."/>
            <person name="Bowman M."/>
            <person name="Iovene M."/>
            <person name="Sanseverino W."/>
            <person name="Cavagnaro P."/>
            <person name="Yildiz M."/>
            <person name="Macko-Podgorni A."/>
            <person name="Moranska E."/>
            <person name="Grzebelus E."/>
            <person name="Grzebelus D."/>
            <person name="Ashrafi H."/>
            <person name="Zheng Z."/>
            <person name="Cheng S."/>
            <person name="Spooner D."/>
            <person name="Van Deynze A."/>
            <person name="Simon P."/>
        </authorList>
    </citation>
    <scope>NUCLEOTIDE SEQUENCE [LARGE SCALE GENOMIC DNA]</scope>
    <source>
        <tissue evidence="22">Leaf</tissue>
    </source>
</reference>
<dbReference type="Proteomes" id="UP000077755">
    <property type="component" value="Chromosome 3"/>
</dbReference>
<keyword evidence="11 18" id="KW-0547">Nucleotide-binding</keyword>
<dbReference type="GO" id="GO:0002229">
    <property type="term" value="P:defense response to oomycetes"/>
    <property type="evidence" value="ECO:0007669"/>
    <property type="project" value="UniProtKB-ARBA"/>
</dbReference>
<evidence type="ECO:0000256" key="5">
    <source>
        <dbReference type="ARBA" id="ARBA00022475"/>
    </source>
</evidence>
<keyword evidence="5" id="KW-1003">Cell membrane</keyword>
<dbReference type="AlphaFoldDB" id="A0A161XXI0"/>
<dbReference type="GO" id="GO:0030246">
    <property type="term" value="F:carbohydrate binding"/>
    <property type="evidence" value="ECO:0007669"/>
    <property type="project" value="UniProtKB-KW"/>
</dbReference>
<evidence type="ECO:0000256" key="2">
    <source>
        <dbReference type="ARBA" id="ARBA00008536"/>
    </source>
</evidence>
<evidence type="ECO:0000313" key="24">
    <source>
        <dbReference type="Proteomes" id="UP000077755"/>
    </source>
</evidence>
<sequence length="686" mass="76084">MHSCLLCAFLIFLLSFLLSSLSIPFYPSNSLSLFGDAQFSNNSITLTQETSCLSSSNSSNGIGRAFYDYPVRFLDISSNVTASFSCKFSFTITSSSPSCPLGDGIAFFITSNSGFFSVSNGYMGLPNEVSDPQDSYIAVEFDTNYDPSLGDINGNHIGIDANTILSLDSVDVTSLGFDLKSGKKMTAWIEYRDSSKKIKVWLGEDYEARPPAPVLESEIDLSKHLKEFMHVGFSASNGRGSAVHVVDQWRFKTSGVAPSTLPVETVQEEECLVCWPGDTGEDDQVSDFRRRDKREVRLALGLGGLALFVIFVLGILCFYYVFVLRRKGMIPGECNEGQSSRFQGSKVPRRLSLSEIRSATRGFNQNKIIGEGASAVVYEGALPSCGTVAVKRFSEVKQKGNLRNPFSNEFGTMAGCLRHKNLVQLQGWCCEKNELVLVYEYMPNGSLDRILHLRTHATKLLTWERRLNIILGVASALVYLHEDCERLIIHRDVKTCNIMLDADLNAKLGDFGLAEVYEHSCRTRDATLPAGTMGYLAPEYVYSGVPTVKTDVYSFGVVVLEVVSGRRPVDDNGVVLADWVWDLWEKGTVGEAVDHKLIGRYNKVEMERVLVVGLSCVHPNSKKRPTVKEAARMMKGEMPLPNLPAKKPTVKIQSVLPKQSEELLRFGHDEVNDTPWATPKTHFSRF</sequence>
<keyword evidence="12" id="KW-0418">Kinase</keyword>
<dbReference type="KEGG" id="dcr:108213622"/>
<evidence type="ECO:0000256" key="20">
    <source>
        <dbReference type="SAM" id="SignalP"/>
    </source>
</evidence>
<keyword evidence="7" id="KW-0808">Transferase</keyword>
<comment type="subcellular location">
    <subcellularLocation>
        <location evidence="1">Cell membrane</location>
        <topology evidence="1">Single-pass type I membrane protein</topology>
    </subcellularLocation>
</comment>
<keyword evidence="8 19" id="KW-0812">Transmembrane</keyword>
<evidence type="ECO:0000256" key="11">
    <source>
        <dbReference type="ARBA" id="ARBA00022741"/>
    </source>
</evidence>
<dbReference type="PROSITE" id="PS00107">
    <property type="entry name" value="PROTEIN_KINASE_ATP"/>
    <property type="match status" value="1"/>
</dbReference>
<evidence type="ECO:0000256" key="1">
    <source>
        <dbReference type="ARBA" id="ARBA00004251"/>
    </source>
</evidence>
<dbReference type="EMBL" id="LNRQ01000003">
    <property type="protein sequence ID" value="KZN01337.1"/>
    <property type="molecule type" value="Genomic_DNA"/>
</dbReference>
<dbReference type="EMBL" id="CP093345">
    <property type="protein sequence ID" value="WOG92135.1"/>
    <property type="molecule type" value="Genomic_DNA"/>
</dbReference>
<keyword evidence="14 19" id="KW-1133">Transmembrane helix</keyword>
<gene>
    <name evidence="22" type="ORF">DCAR_010091</name>
    <name evidence="23" type="ORF">DCAR_0311394</name>
</gene>
<evidence type="ECO:0000256" key="10">
    <source>
        <dbReference type="ARBA" id="ARBA00022734"/>
    </source>
</evidence>
<keyword evidence="15 19" id="KW-0472">Membrane</keyword>
<evidence type="ECO:0000256" key="8">
    <source>
        <dbReference type="ARBA" id="ARBA00022692"/>
    </source>
</evidence>
<dbReference type="Pfam" id="PF00069">
    <property type="entry name" value="Pkinase"/>
    <property type="match status" value="1"/>
</dbReference>
<dbReference type="SUPFAM" id="SSF49899">
    <property type="entry name" value="Concanavalin A-like lectins/glucanases"/>
    <property type="match status" value="1"/>
</dbReference>
<evidence type="ECO:0000256" key="16">
    <source>
        <dbReference type="ARBA" id="ARBA00023170"/>
    </source>
</evidence>
<evidence type="ECO:0000256" key="15">
    <source>
        <dbReference type="ARBA" id="ARBA00023136"/>
    </source>
</evidence>
<dbReference type="SMART" id="SM00220">
    <property type="entry name" value="S_TKc"/>
    <property type="match status" value="1"/>
</dbReference>
<evidence type="ECO:0000256" key="4">
    <source>
        <dbReference type="ARBA" id="ARBA00012513"/>
    </source>
</evidence>
<organism evidence="22">
    <name type="scientific">Daucus carota subsp. sativus</name>
    <name type="common">Carrot</name>
    <dbReference type="NCBI Taxonomy" id="79200"/>
    <lineage>
        <taxon>Eukaryota</taxon>
        <taxon>Viridiplantae</taxon>
        <taxon>Streptophyta</taxon>
        <taxon>Embryophyta</taxon>
        <taxon>Tracheophyta</taxon>
        <taxon>Spermatophyta</taxon>
        <taxon>Magnoliopsida</taxon>
        <taxon>eudicotyledons</taxon>
        <taxon>Gunneridae</taxon>
        <taxon>Pentapetalae</taxon>
        <taxon>asterids</taxon>
        <taxon>campanulids</taxon>
        <taxon>Apiales</taxon>
        <taxon>Apiaceae</taxon>
        <taxon>Apioideae</taxon>
        <taxon>Scandiceae</taxon>
        <taxon>Daucinae</taxon>
        <taxon>Daucus</taxon>
        <taxon>Daucus sect. Daucus</taxon>
    </lineage>
</organism>
<keyword evidence="24" id="KW-1185">Reference proteome</keyword>
<comment type="similarity">
    <text evidence="3">In the C-terminal section; belongs to the protein kinase superfamily. Ser/Thr protein kinase family.</text>
</comment>
<proteinExistence type="inferred from homology"/>
<evidence type="ECO:0000256" key="6">
    <source>
        <dbReference type="ARBA" id="ARBA00022527"/>
    </source>
</evidence>
<dbReference type="Gene3D" id="2.60.120.200">
    <property type="match status" value="1"/>
</dbReference>
<dbReference type="PROSITE" id="PS00108">
    <property type="entry name" value="PROTEIN_KINASE_ST"/>
    <property type="match status" value="1"/>
</dbReference>
<evidence type="ECO:0000256" key="19">
    <source>
        <dbReference type="SAM" id="Phobius"/>
    </source>
</evidence>
<dbReference type="InterPro" id="IPR011009">
    <property type="entry name" value="Kinase-like_dom_sf"/>
</dbReference>
<reference evidence="23" key="2">
    <citation type="submission" date="2022-03" db="EMBL/GenBank/DDBJ databases">
        <title>Draft title - Genomic analysis of global carrot germplasm unveils the trajectory of domestication and the origin of high carotenoid orange carrot.</title>
        <authorList>
            <person name="Iorizzo M."/>
            <person name="Ellison S."/>
            <person name="Senalik D."/>
            <person name="Macko-Podgorni A."/>
            <person name="Grzebelus D."/>
            <person name="Bostan H."/>
            <person name="Rolling W."/>
            <person name="Curaba J."/>
            <person name="Simon P."/>
        </authorList>
    </citation>
    <scope>NUCLEOTIDE SEQUENCE</scope>
    <source>
        <tissue evidence="23">Leaf</tissue>
    </source>
</reference>
<keyword evidence="17" id="KW-0325">Glycoprotein</keyword>
<dbReference type="Gene3D" id="3.30.200.20">
    <property type="entry name" value="Phosphorylase Kinase, domain 1"/>
    <property type="match status" value="1"/>
</dbReference>
<accession>A0A161XXI0</accession>
<dbReference type="FunFam" id="3.30.200.20:FF:000810">
    <property type="entry name" value="L-type lectin-domain containing receptor kinase S.6"/>
    <property type="match status" value="1"/>
</dbReference>
<dbReference type="CDD" id="cd14066">
    <property type="entry name" value="STKc_IRAK"/>
    <property type="match status" value="1"/>
</dbReference>
<feature type="binding site" evidence="18">
    <location>
        <position position="391"/>
    </location>
    <ligand>
        <name>ATP</name>
        <dbReference type="ChEBI" id="CHEBI:30616"/>
    </ligand>
</feature>
<dbReference type="FunFam" id="1.10.510.10:FF:000342">
    <property type="entry name" value="L-type lectin-domain containing receptor kinase VIII.1"/>
    <property type="match status" value="1"/>
</dbReference>